<evidence type="ECO:0000256" key="4">
    <source>
        <dbReference type="ARBA" id="ARBA00022840"/>
    </source>
</evidence>
<evidence type="ECO:0000256" key="2">
    <source>
        <dbReference type="ARBA" id="ARBA00022741"/>
    </source>
</evidence>
<dbReference type="SUPFAM" id="SSF111331">
    <property type="entry name" value="NAD kinase/diacylglycerol kinase-like"/>
    <property type="match status" value="1"/>
</dbReference>
<comment type="caution">
    <text evidence="6">The sequence shown here is derived from an EMBL/GenBank/DDBJ whole genome shotgun (WGS) entry which is preliminary data.</text>
</comment>
<dbReference type="EMBL" id="JASGBH010000005">
    <property type="protein sequence ID" value="MDI9233942.1"/>
    <property type="molecule type" value="Genomic_DNA"/>
</dbReference>
<dbReference type="PROSITE" id="PS50146">
    <property type="entry name" value="DAGK"/>
    <property type="match status" value="1"/>
</dbReference>
<dbReference type="InterPro" id="IPR017438">
    <property type="entry name" value="ATP-NAD_kinase_N"/>
</dbReference>
<keyword evidence="3 6" id="KW-0418">Kinase</keyword>
<dbReference type="SMART" id="SM00046">
    <property type="entry name" value="DAGKc"/>
    <property type="match status" value="1"/>
</dbReference>
<dbReference type="RefSeq" id="WP_283224325.1">
    <property type="nucleotide sequence ID" value="NZ_JASGBH010000005.1"/>
</dbReference>
<proteinExistence type="predicted"/>
<evidence type="ECO:0000313" key="6">
    <source>
        <dbReference type="EMBL" id="MDI9233942.1"/>
    </source>
</evidence>
<reference evidence="6" key="1">
    <citation type="submission" date="2023-05" db="EMBL/GenBank/DDBJ databases">
        <title>Limnohabitans sp. strain HM2-2 Genome sequencing and assembly.</title>
        <authorList>
            <person name="Jung Y."/>
        </authorList>
    </citation>
    <scope>NUCLEOTIDE SEQUENCE</scope>
    <source>
        <strain evidence="6">HM2-2</strain>
    </source>
</reference>
<name>A0ABT6X7N3_9BURK</name>
<sequence length="305" mass="32430">MTLVLLNPHAQGGRAARMRPALHSWLQAHAPGVTLAAPNTLAECLALLRSLPSGSRVVAVGGDGTLNRWLPAVLERQLTLGLVPMGSGNDSARGLGLYGLPWAKALAHALTAAPQVVDTGHARWTDMQGDEHHTPFLSSLTAGFDSAVGLRALNGPRWLRGLPRYLWATLSELLHLKVWDLHVHSDGQWLHEGPALFASSLNTPTFGSGIPAVPQARMDDGQLDLLLAGPFSRVGALLMLPRLLMGWHLSHPRIDSRAFETLTIACASGVPLAADGEYLGVARQVTVCNGPASLPIVSHPGTRAR</sequence>
<evidence type="ECO:0000256" key="1">
    <source>
        <dbReference type="ARBA" id="ARBA00022679"/>
    </source>
</evidence>
<dbReference type="InterPro" id="IPR016064">
    <property type="entry name" value="NAD/diacylglycerol_kinase_sf"/>
</dbReference>
<dbReference type="GO" id="GO:0016301">
    <property type="term" value="F:kinase activity"/>
    <property type="evidence" value="ECO:0007669"/>
    <property type="project" value="UniProtKB-KW"/>
</dbReference>
<dbReference type="InterPro" id="IPR050187">
    <property type="entry name" value="Lipid_Phosphate_FormReg"/>
</dbReference>
<gene>
    <name evidence="6" type="ORF">QLQ16_08845</name>
</gene>
<organism evidence="6 7">
    <name type="scientific">Limnohabitans lacus</name>
    <dbReference type="NCBI Taxonomy" id="3045173"/>
    <lineage>
        <taxon>Bacteria</taxon>
        <taxon>Pseudomonadati</taxon>
        <taxon>Pseudomonadota</taxon>
        <taxon>Betaproteobacteria</taxon>
        <taxon>Burkholderiales</taxon>
        <taxon>Comamonadaceae</taxon>
        <taxon>Limnohabitans</taxon>
    </lineage>
</organism>
<dbReference type="Pfam" id="PF19279">
    <property type="entry name" value="YegS_C"/>
    <property type="match status" value="1"/>
</dbReference>
<dbReference type="PANTHER" id="PTHR12358">
    <property type="entry name" value="SPHINGOSINE KINASE"/>
    <property type="match status" value="1"/>
</dbReference>
<dbReference type="Pfam" id="PF00781">
    <property type="entry name" value="DAGK_cat"/>
    <property type="match status" value="1"/>
</dbReference>
<evidence type="ECO:0000313" key="7">
    <source>
        <dbReference type="Proteomes" id="UP001431902"/>
    </source>
</evidence>
<dbReference type="Proteomes" id="UP001431902">
    <property type="component" value="Unassembled WGS sequence"/>
</dbReference>
<protein>
    <submittedName>
        <fullName evidence="6">Diacylglycerol kinase family protein</fullName>
    </submittedName>
</protein>
<dbReference type="InterPro" id="IPR001206">
    <property type="entry name" value="Diacylglycerol_kinase_cat_dom"/>
</dbReference>
<evidence type="ECO:0000259" key="5">
    <source>
        <dbReference type="PROSITE" id="PS50146"/>
    </source>
</evidence>
<evidence type="ECO:0000256" key="3">
    <source>
        <dbReference type="ARBA" id="ARBA00022777"/>
    </source>
</evidence>
<dbReference type="Gene3D" id="2.60.200.40">
    <property type="match status" value="1"/>
</dbReference>
<dbReference type="PANTHER" id="PTHR12358:SF54">
    <property type="entry name" value="SPHINGOSINE KINASE RELATED PROTEIN"/>
    <property type="match status" value="1"/>
</dbReference>
<feature type="domain" description="DAGKc" evidence="5">
    <location>
        <begin position="1"/>
        <end position="126"/>
    </location>
</feature>
<keyword evidence="4" id="KW-0067">ATP-binding</keyword>
<keyword evidence="2" id="KW-0547">Nucleotide-binding</keyword>
<keyword evidence="1" id="KW-0808">Transferase</keyword>
<dbReference type="Gene3D" id="3.40.50.10330">
    <property type="entry name" value="Probable inorganic polyphosphate/atp-NAD kinase, domain 1"/>
    <property type="match status" value="1"/>
</dbReference>
<dbReference type="InterPro" id="IPR045540">
    <property type="entry name" value="YegS/DAGK_C"/>
</dbReference>
<accession>A0ABT6X7N3</accession>
<keyword evidence="7" id="KW-1185">Reference proteome</keyword>